<dbReference type="Proteomes" id="UP000023152">
    <property type="component" value="Unassembled WGS sequence"/>
</dbReference>
<accession>X6NN72</accession>
<comment type="caution">
    <text evidence="1">The sequence shown here is derived from an EMBL/GenBank/DDBJ whole genome shotgun (WGS) entry which is preliminary data.</text>
</comment>
<organism evidence="1 2">
    <name type="scientific">Reticulomyxa filosa</name>
    <dbReference type="NCBI Taxonomy" id="46433"/>
    <lineage>
        <taxon>Eukaryota</taxon>
        <taxon>Sar</taxon>
        <taxon>Rhizaria</taxon>
        <taxon>Retaria</taxon>
        <taxon>Foraminifera</taxon>
        <taxon>Monothalamids</taxon>
        <taxon>Reticulomyxidae</taxon>
        <taxon>Reticulomyxa</taxon>
    </lineage>
</organism>
<protein>
    <submittedName>
        <fullName evidence="1">Uncharacterized protein</fullName>
    </submittedName>
</protein>
<dbReference type="AlphaFoldDB" id="X6NN72"/>
<reference evidence="1 2" key="1">
    <citation type="journal article" date="2013" name="Curr. Biol.">
        <title>The Genome of the Foraminiferan Reticulomyxa filosa.</title>
        <authorList>
            <person name="Glockner G."/>
            <person name="Hulsmann N."/>
            <person name="Schleicher M."/>
            <person name="Noegel A.A."/>
            <person name="Eichinger L."/>
            <person name="Gallinger C."/>
            <person name="Pawlowski J."/>
            <person name="Sierra R."/>
            <person name="Euteneuer U."/>
            <person name="Pillet L."/>
            <person name="Moustafa A."/>
            <person name="Platzer M."/>
            <person name="Groth M."/>
            <person name="Szafranski K."/>
            <person name="Schliwa M."/>
        </authorList>
    </citation>
    <scope>NUCLEOTIDE SEQUENCE [LARGE SCALE GENOMIC DNA]</scope>
</reference>
<keyword evidence="2" id="KW-1185">Reference proteome</keyword>
<sequence length="99" mass="11877">MCVCVYRGALKKKKKRKLLRDIRILFRNALKEYPNPNEAQNFRYRLIMLVIDWMKTTWEDFNEKEIVLEELRGLKKDITKLCSEGVSKALIQKIDTTRE</sequence>
<name>X6NN72_RETFI</name>
<evidence type="ECO:0000313" key="2">
    <source>
        <dbReference type="Proteomes" id="UP000023152"/>
    </source>
</evidence>
<proteinExistence type="predicted"/>
<feature type="non-terminal residue" evidence="1">
    <location>
        <position position="99"/>
    </location>
</feature>
<dbReference type="EMBL" id="ASPP01007075">
    <property type="protein sequence ID" value="ETO27730.1"/>
    <property type="molecule type" value="Genomic_DNA"/>
</dbReference>
<evidence type="ECO:0000313" key="1">
    <source>
        <dbReference type="EMBL" id="ETO27730.1"/>
    </source>
</evidence>
<gene>
    <name evidence="1" type="ORF">RFI_09399</name>
</gene>